<dbReference type="InterPro" id="IPR006196">
    <property type="entry name" value="RNA-binding_domain_S1_IF1"/>
</dbReference>
<dbReference type="GO" id="GO:0003743">
    <property type="term" value="F:translation initiation factor activity"/>
    <property type="evidence" value="ECO:0007669"/>
    <property type="project" value="InterPro"/>
</dbReference>
<proteinExistence type="inferred from homology"/>
<name>A0A8H3VPN3_VENIN</name>
<dbReference type="Pfam" id="PF01176">
    <property type="entry name" value="eIF-1a"/>
    <property type="match status" value="1"/>
</dbReference>
<dbReference type="PANTHER" id="PTHR21641:SF0">
    <property type="entry name" value="RNA-BINDING PROTEIN EIF1AD-RELATED"/>
    <property type="match status" value="1"/>
</dbReference>
<evidence type="ECO:0000313" key="5">
    <source>
        <dbReference type="EMBL" id="KAE9992720.1"/>
    </source>
</evidence>
<evidence type="ECO:0000256" key="1">
    <source>
        <dbReference type="ARBA" id="ARBA00007340"/>
    </source>
</evidence>
<comment type="caution">
    <text evidence="5">The sequence shown here is derived from an EMBL/GenBank/DDBJ whole genome shotgun (WGS) entry which is preliminary data.</text>
</comment>
<feature type="compositionally biased region" description="Low complexity" evidence="3">
    <location>
        <begin position="46"/>
        <end position="63"/>
    </location>
</feature>
<dbReference type="AlphaFoldDB" id="A0A8H3VPN3"/>
<accession>A0A8H3VPN3</accession>
<dbReference type="PANTHER" id="PTHR21641">
    <property type="entry name" value="TRANSLATION INITIATION FACTOR-RELATED"/>
    <property type="match status" value="1"/>
</dbReference>
<sequence>MPKLTSAKRASRPTLAAYTTTPPATLTPTQTICRVIKAVGNNNFTVTPPSNPSNPSNPSTTTPPAKPLLVQLPPQFRNLVWLKNGGYVVVDTAGPNVDAERENKLDGEIVNVVREERGWRKMGYWPKEFVRREVESGSGSEEESESEGGNPNRRVGEMPPSDGEEEEEV</sequence>
<keyword evidence="6" id="KW-1185">Reference proteome</keyword>
<organism evidence="5 6">
    <name type="scientific">Venturia inaequalis</name>
    <name type="common">Apple scab fungus</name>
    <dbReference type="NCBI Taxonomy" id="5025"/>
    <lineage>
        <taxon>Eukaryota</taxon>
        <taxon>Fungi</taxon>
        <taxon>Dikarya</taxon>
        <taxon>Ascomycota</taxon>
        <taxon>Pezizomycotina</taxon>
        <taxon>Dothideomycetes</taxon>
        <taxon>Pleosporomycetidae</taxon>
        <taxon>Venturiales</taxon>
        <taxon>Venturiaceae</taxon>
        <taxon>Venturia</taxon>
    </lineage>
</organism>
<reference evidence="5 6" key="1">
    <citation type="submission" date="2019-07" db="EMBL/GenBank/DDBJ databases">
        <title>Venturia inaequalis Genome Resource.</title>
        <authorList>
            <person name="Lichtner F.J."/>
        </authorList>
    </citation>
    <scope>NUCLEOTIDE SEQUENCE [LARGE SCALE GENOMIC DNA]</scope>
    <source>
        <strain evidence="5 6">DMI_063113</strain>
    </source>
</reference>
<feature type="region of interest" description="Disordered" evidence="3">
    <location>
        <begin position="1"/>
        <end position="26"/>
    </location>
</feature>
<dbReference type="SMART" id="SM00652">
    <property type="entry name" value="eIF1a"/>
    <property type="match status" value="1"/>
</dbReference>
<dbReference type="GO" id="GO:0003723">
    <property type="term" value="F:RNA binding"/>
    <property type="evidence" value="ECO:0007669"/>
    <property type="project" value="UniProtKB-KW"/>
</dbReference>
<dbReference type="InterPro" id="IPR001253">
    <property type="entry name" value="TIF_eIF-1A"/>
</dbReference>
<feature type="compositionally biased region" description="Low complexity" evidence="3">
    <location>
        <begin position="13"/>
        <end position="26"/>
    </location>
</feature>
<dbReference type="Gene3D" id="2.40.50.140">
    <property type="entry name" value="Nucleic acid-binding proteins"/>
    <property type="match status" value="1"/>
</dbReference>
<evidence type="ECO:0000256" key="2">
    <source>
        <dbReference type="ARBA" id="ARBA00022884"/>
    </source>
</evidence>
<evidence type="ECO:0000256" key="3">
    <source>
        <dbReference type="SAM" id="MobiDB-lite"/>
    </source>
</evidence>
<keyword evidence="2" id="KW-0694">RNA-binding</keyword>
<dbReference type="Proteomes" id="UP000490939">
    <property type="component" value="Unassembled WGS sequence"/>
</dbReference>
<protein>
    <recommendedName>
        <fullName evidence="4">S1-like domain-containing protein</fullName>
    </recommendedName>
</protein>
<dbReference type="SUPFAM" id="SSF50249">
    <property type="entry name" value="Nucleic acid-binding proteins"/>
    <property type="match status" value="1"/>
</dbReference>
<dbReference type="EMBL" id="WNWR01000049">
    <property type="protein sequence ID" value="KAE9992720.1"/>
    <property type="molecule type" value="Genomic_DNA"/>
</dbReference>
<comment type="similarity">
    <text evidence="1">Belongs to the EIF1AD family.</text>
</comment>
<dbReference type="InterPro" id="IPR012340">
    <property type="entry name" value="NA-bd_OB-fold"/>
</dbReference>
<feature type="region of interest" description="Disordered" evidence="3">
    <location>
        <begin position="130"/>
        <end position="169"/>
    </location>
</feature>
<dbReference type="GO" id="GO:0005634">
    <property type="term" value="C:nucleus"/>
    <property type="evidence" value="ECO:0007669"/>
    <property type="project" value="TreeGrafter"/>
</dbReference>
<feature type="domain" description="S1-like" evidence="4">
    <location>
        <begin position="30"/>
        <end position="111"/>
    </location>
</feature>
<evidence type="ECO:0000313" key="6">
    <source>
        <dbReference type="Proteomes" id="UP000490939"/>
    </source>
</evidence>
<dbReference type="InterPro" id="IPR039294">
    <property type="entry name" value="EIF1AD"/>
</dbReference>
<feature type="region of interest" description="Disordered" evidence="3">
    <location>
        <begin position="46"/>
        <end position="67"/>
    </location>
</feature>
<gene>
    <name evidence="5" type="ORF">EG327_007942</name>
</gene>
<evidence type="ECO:0000259" key="4">
    <source>
        <dbReference type="Pfam" id="PF01176"/>
    </source>
</evidence>